<dbReference type="FunFam" id="3.30.160.20:FF:000009">
    <property type="entry name" value="Adenosine deaminase RNA-specific B2 (inactive)"/>
    <property type="match status" value="1"/>
</dbReference>
<feature type="domain" description="A to I editase" evidence="4">
    <location>
        <begin position="469"/>
        <end position="793"/>
    </location>
</feature>
<evidence type="ECO:0000313" key="5">
    <source>
        <dbReference type="EMBL" id="KAK0142615.1"/>
    </source>
</evidence>
<feature type="compositionally biased region" description="Polar residues" evidence="2">
    <location>
        <begin position="55"/>
        <end position="69"/>
    </location>
</feature>
<dbReference type="InterPro" id="IPR014720">
    <property type="entry name" value="dsRBD_dom"/>
</dbReference>
<dbReference type="GO" id="GO:0005737">
    <property type="term" value="C:cytoplasm"/>
    <property type="evidence" value="ECO:0007669"/>
    <property type="project" value="TreeGrafter"/>
</dbReference>
<evidence type="ECO:0000259" key="4">
    <source>
        <dbReference type="PROSITE" id="PS50141"/>
    </source>
</evidence>
<protein>
    <submittedName>
        <fullName evidence="5">Double-stranded RNA-specific editase B2</fullName>
    </submittedName>
</protein>
<dbReference type="PANTHER" id="PTHR10910:SF17">
    <property type="entry name" value="DOUBLE-STRANDED RNA-SPECIFIC EDITASE B2"/>
    <property type="match status" value="1"/>
</dbReference>
<dbReference type="GO" id="GO:0005730">
    <property type="term" value="C:nucleolus"/>
    <property type="evidence" value="ECO:0007669"/>
    <property type="project" value="TreeGrafter"/>
</dbReference>
<dbReference type="EMBL" id="JAOPHQ010003525">
    <property type="protein sequence ID" value="KAK0142615.1"/>
    <property type="molecule type" value="Genomic_DNA"/>
</dbReference>
<dbReference type="PROSITE" id="PS50141">
    <property type="entry name" value="A_DEAMIN_EDITASE"/>
    <property type="match status" value="1"/>
</dbReference>
<dbReference type="GO" id="GO:0008251">
    <property type="term" value="F:tRNA-specific adenosine deaminase activity"/>
    <property type="evidence" value="ECO:0007669"/>
    <property type="project" value="TreeGrafter"/>
</dbReference>
<organism evidence="5 6">
    <name type="scientific">Merluccius polli</name>
    <name type="common">Benguela hake</name>
    <name type="synonym">Merluccius cadenati</name>
    <dbReference type="NCBI Taxonomy" id="89951"/>
    <lineage>
        <taxon>Eukaryota</taxon>
        <taxon>Metazoa</taxon>
        <taxon>Chordata</taxon>
        <taxon>Craniata</taxon>
        <taxon>Vertebrata</taxon>
        <taxon>Euteleostomi</taxon>
        <taxon>Actinopterygii</taxon>
        <taxon>Neopterygii</taxon>
        <taxon>Teleostei</taxon>
        <taxon>Neoteleostei</taxon>
        <taxon>Acanthomorphata</taxon>
        <taxon>Zeiogadaria</taxon>
        <taxon>Gadariae</taxon>
        <taxon>Gadiformes</taxon>
        <taxon>Gadoidei</taxon>
        <taxon>Merlucciidae</taxon>
        <taxon>Merluccius</taxon>
    </lineage>
</organism>
<feature type="compositionally biased region" description="Low complexity" evidence="2">
    <location>
        <begin position="748"/>
        <end position="757"/>
    </location>
</feature>
<dbReference type="AlphaFoldDB" id="A0AA47MM67"/>
<keyword evidence="1" id="KW-0694">RNA-binding</keyword>
<dbReference type="GO" id="GO:0003725">
    <property type="term" value="F:double-stranded RNA binding"/>
    <property type="evidence" value="ECO:0007669"/>
    <property type="project" value="TreeGrafter"/>
</dbReference>
<feature type="region of interest" description="Disordered" evidence="2">
    <location>
        <begin position="22"/>
        <end position="171"/>
    </location>
</feature>
<feature type="region of interest" description="Disordered" evidence="2">
    <location>
        <begin position="778"/>
        <end position="812"/>
    </location>
</feature>
<dbReference type="SMART" id="SM00358">
    <property type="entry name" value="DSRM"/>
    <property type="match status" value="2"/>
</dbReference>
<dbReference type="Pfam" id="PF02137">
    <property type="entry name" value="A_deamin"/>
    <property type="match status" value="1"/>
</dbReference>
<evidence type="ECO:0000259" key="3">
    <source>
        <dbReference type="PROSITE" id="PS50137"/>
    </source>
</evidence>
<dbReference type="Pfam" id="PF00035">
    <property type="entry name" value="dsrm"/>
    <property type="match status" value="2"/>
</dbReference>
<dbReference type="Proteomes" id="UP001174136">
    <property type="component" value="Unassembled WGS sequence"/>
</dbReference>
<dbReference type="GO" id="GO:0003726">
    <property type="term" value="F:double-stranded RNA adenosine deaminase activity"/>
    <property type="evidence" value="ECO:0007669"/>
    <property type="project" value="TreeGrafter"/>
</dbReference>
<feature type="domain" description="DRBM" evidence="3">
    <location>
        <begin position="184"/>
        <end position="250"/>
    </location>
</feature>
<feature type="domain" description="DRBM" evidence="3">
    <location>
        <begin position="361"/>
        <end position="396"/>
    </location>
</feature>
<dbReference type="PROSITE" id="PS50137">
    <property type="entry name" value="DS_RBD"/>
    <property type="match status" value="2"/>
</dbReference>
<feature type="compositionally biased region" description="Polar residues" evidence="2">
    <location>
        <begin position="590"/>
        <end position="601"/>
    </location>
</feature>
<keyword evidence="6" id="KW-1185">Reference proteome</keyword>
<dbReference type="PANTHER" id="PTHR10910">
    <property type="entry name" value="EUKARYOTE SPECIFIC DSRNA BINDING PROTEIN"/>
    <property type="match status" value="1"/>
</dbReference>
<dbReference type="SUPFAM" id="SSF54768">
    <property type="entry name" value="dsRNA-binding domain-like"/>
    <property type="match status" value="2"/>
</dbReference>
<evidence type="ECO:0000256" key="1">
    <source>
        <dbReference type="PROSITE-ProRule" id="PRU00266"/>
    </source>
</evidence>
<feature type="region of interest" description="Disordered" evidence="2">
    <location>
        <begin position="738"/>
        <end position="766"/>
    </location>
</feature>
<evidence type="ECO:0000256" key="2">
    <source>
        <dbReference type="SAM" id="MobiDB-lite"/>
    </source>
</evidence>
<accession>A0AA47MM67</accession>
<dbReference type="InterPro" id="IPR002466">
    <property type="entry name" value="A_deamin"/>
</dbReference>
<dbReference type="GO" id="GO:0006382">
    <property type="term" value="P:adenosine to inosine editing"/>
    <property type="evidence" value="ECO:0007669"/>
    <property type="project" value="TreeGrafter"/>
</dbReference>
<reference evidence="5" key="1">
    <citation type="journal article" date="2023" name="Front. Mar. Sci.">
        <title>A new Merluccius polli reference genome to investigate the effects of global change in West African waters.</title>
        <authorList>
            <person name="Mateo J.L."/>
            <person name="Blanco-Fernandez C."/>
            <person name="Garcia-Vazquez E."/>
            <person name="Machado-Schiaffino G."/>
        </authorList>
    </citation>
    <scope>NUCLEOTIDE SEQUENCE</scope>
    <source>
        <strain evidence="5">C29</strain>
        <tissue evidence="5">Fin</tissue>
    </source>
</reference>
<gene>
    <name evidence="5" type="primary">ADARB2</name>
    <name evidence="5" type="ORF">N1851_019453</name>
</gene>
<comment type="caution">
    <text evidence="5">The sequence shown here is derived from an EMBL/GenBank/DDBJ whole genome shotgun (WGS) entry which is preliminary data.</text>
</comment>
<sequence>MFSPLGGAPLQSHDLSNAQLVNRHLRAPRRRTQSVRPAGERRASVQPANAERLSSPRTDPTLQKVSLMSETDREVGGSGRTPVDSDCELKHKFKRKRRRRCKGHPSMKPTLINPTRTSGAAEHPDPTGLEVKENQNHRVQQRYHPTAPRTKQTALKRKQPAGVGGQQVLSAGHPSCKRASWAVSRKNALVQLNELRPGLQYQMVSKTGPVHAPLFSIVVEVNGLHFEGQGPTKQQAKLRAAESALGSFIQFPNASQAHAALASPAHGLVDFTADKVDTPGALLIQFDPPVNENCDEPLPGMNHSRRAGRLTLSLKNSKTQENLPRCTSEPASPVDLLNRLHLGLRYACLVERVHGSPARIFVGVFWVEGRIFEGRGRSKRLAKTRAAATALQALYSITMEAEKKLLGITSCNTATQIPQHFSQAVYHLVTEKYAELTDSWHSTLHARHKALAGVVMTRGFTLPGAQVVALGSGTRCLSGEAHRDQGWAVNDCHAEVIARRALVGFLYTHLELLLCQRVEGVERSVFRESAGGGFRLRDGLLFHMFLSSSPCGDARLHCPYDTAATHLSGKKRRFHCHLRMKTEGGEGTLPVTQQPRANQDGGSQGRPLITMSCTDKMAKWSVLGLQGALLSRLMEPVYLYSVTVGALGHTGHLARTLVRRTARLRHLPAPYRRTQPLLGCLADGDGHPTGRSPNLSLNWSLGDAGLEEVSTSSGRRSGCGTPSRLCQRSLLARWHRLQQQLQAEPSSEDSSSSYSGSKMAAGRYQAARRRFASALRAAGLGPWPGKPPGLGPWPGKPPGLGPRPGEPPGLSV</sequence>
<dbReference type="SMART" id="SM00552">
    <property type="entry name" value="ADEAMc"/>
    <property type="match status" value="1"/>
</dbReference>
<feature type="compositionally biased region" description="Basic residues" evidence="2">
    <location>
        <begin position="91"/>
        <end position="105"/>
    </location>
</feature>
<feature type="compositionally biased region" description="Pro residues" evidence="2">
    <location>
        <begin position="784"/>
        <end position="812"/>
    </location>
</feature>
<dbReference type="GO" id="GO:0006396">
    <property type="term" value="P:RNA processing"/>
    <property type="evidence" value="ECO:0007669"/>
    <property type="project" value="InterPro"/>
</dbReference>
<feature type="compositionally biased region" description="Basic and acidic residues" evidence="2">
    <location>
        <begin position="122"/>
        <end position="136"/>
    </location>
</feature>
<dbReference type="Gene3D" id="3.30.160.20">
    <property type="match status" value="2"/>
</dbReference>
<feature type="region of interest" description="Disordered" evidence="2">
    <location>
        <begin position="585"/>
        <end position="606"/>
    </location>
</feature>
<evidence type="ECO:0000313" key="6">
    <source>
        <dbReference type="Proteomes" id="UP001174136"/>
    </source>
</evidence>
<feature type="compositionally biased region" description="Basic residues" evidence="2">
    <location>
        <begin position="23"/>
        <end position="33"/>
    </location>
</feature>
<name>A0AA47MM67_MERPO</name>
<proteinExistence type="predicted"/>